<name>A0A913YHG5_EXADI</name>
<evidence type="ECO:0000313" key="4">
    <source>
        <dbReference type="EnsemblMetazoa" id="XP_028514509.1"/>
    </source>
</evidence>
<feature type="domain" description="Anaphase-promoting complex subunit 5" evidence="3">
    <location>
        <begin position="596"/>
        <end position="635"/>
    </location>
</feature>
<reference evidence="4" key="1">
    <citation type="submission" date="2022-11" db="UniProtKB">
        <authorList>
            <consortium name="EnsemblMetazoa"/>
        </authorList>
    </citation>
    <scope>IDENTIFICATION</scope>
</reference>
<dbReference type="SUPFAM" id="SSF48452">
    <property type="entry name" value="TPR-like"/>
    <property type="match status" value="5"/>
</dbReference>
<dbReference type="Pfam" id="PF12770">
    <property type="entry name" value="CHAT"/>
    <property type="match status" value="1"/>
</dbReference>
<dbReference type="InterPro" id="IPR019734">
    <property type="entry name" value="TPR_rpt"/>
</dbReference>
<dbReference type="OrthoDB" id="5040840at2759"/>
<feature type="domain" description="Anaphase-promoting complex subunit 5" evidence="3">
    <location>
        <begin position="675"/>
        <end position="708"/>
    </location>
</feature>
<feature type="domain" description="Anaphase-promoting complex subunit 5" evidence="3">
    <location>
        <begin position="801"/>
        <end position="833"/>
    </location>
</feature>
<evidence type="ECO:0000313" key="5">
    <source>
        <dbReference type="Proteomes" id="UP000887567"/>
    </source>
</evidence>
<feature type="domain" description="Anaphase-promoting complex subunit 5" evidence="3">
    <location>
        <begin position="728"/>
        <end position="760"/>
    </location>
</feature>
<dbReference type="InterPro" id="IPR011990">
    <property type="entry name" value="TPR-like_helical_dom_sf"/>
</dbReference>
<dbReference type="GeneID" id="110237796"/>
<keyword evidence="5" id="KW-1185">Reference proteome</keyword>
<dbReference type="Pfam" id="PF12862">
    <property type="entry name" value="ANAPC5"/>
    <property type="match status" value="9"/>
</dbReference>
<dbReference type="EnsemblMetazoa" id="XM_028658708.1">
    <property type="protein sequence ID" value="XP_028514509.1"/>
    <property type="gene ID" value="LOC110237796"/>
</dbReference>
<protein>
    <recommendedName>
        <fullName evidence="6">CHAT domain-containing protein</fullName>
    </recommendedName>
</protein>
<dbReference type="RefSeq" id="XP_028514509.1">
    <property type="nucleotide sequence ID" value="XM_028658708.1"/>
</dbReference>
<evidence type="ECO:0000256" key="1">
    <source>
        <dbReference type="SAM" id="MobiDB-lite"/>
    </source>
</evidence>
<evidence type="ECO:0000259" key="2">
    <source>
        <dbReference type="Pfam" id="PF12770"/>
    </source>
</evidence>
<dbReference type="PANTHER" id="PTHR10098:SF108">
    <property type="entry name" value="TETRATRICOPEPTIDE REPEAT PROTEIN 28"/>
    <property type="match status" value="1"/>
</dbReference>
<dbReference type="KEGG" id="epa:110237796"/>
<feature type="domain" description="Anaphase-promoting complex subunit 5" evidence="3">
    <location>
        <begin position="1096"/>
        <end position="1128"/>
    </location>
</feature>
<evidence type="ECO:0000259" key="3">
    <source>
        <dbReference type="Pfam" id="PF12862"/>
    </source>
</evidence>
<feature type="domain" description="CHAT" evidence="2">
    <location>
        <begin position="1630"/>
        <end position="1902"/>
    </location>
</feature>
<feature type="domain" description="Anaphase-promoting complex subunit 5" evidence="3">
    <location>
        <begin position="305"/>
        <end position="372"/>
    </location>
</feature>
<dbReference type="Proteomes" id="UP000887567">
    <property type="component" value="Unplaced"/>
</dbReference>
<dbReference type="InterPro" id="IPR026000">
    <property type="entry name" value="Apc5_dom"/>
</dbReference>
<proteinExistence type="predicted"/>
<feature type="domain" description="Anaphase-promoting complex subunit 5" evidence="3">
    <location>
        <begin position="926"/>
        <end position="958"/>
    </location>
</feature>
<accession>A0A913YHG5</accession>
<feature type="region of interest" description="Disordered" evidence="1">
    <location>
        <begin position="1592"/>
        <end position="1611"/>
    </location>
</feature>
<organism evidence="4 5">
    <name type="scientific">Exaiptasia diaphana</name>
    <name type="common">Tropical sea anemone</name>
    <name type="synonym">Aiptasia pulchella</name>
    <dbReference type="NCBI Taxonomy" id="2652724"/>
    <lineage>
        <taxon>Eukaryota</taxon>
        <taxon>Metazoa</taxon>
        <taxon>Cnidaria</taxon>
        <taxon>Anthozoa</taxon>
        <taxon>Hexacorallia</taxon>
        <taxon>Actiniaria</taxon>
        <taxon>Aiptasiidae</taxon>
        <taxon>Exaiptasia</taxon>
    </lineage>
</organism>
<feature type="domain" description="Anaphase-promoting complex subunit 5" evidence="3">
    <location>
        <begin position="381"/>
        <end position="414"/>
    </location>
</feature>
<dbReference type="PANTHER" id="PTHR10098">
    <property type="entry name" value="RAPSYN-RELATED"/>
    <property type="match status" value="1"/>
</dbReference>
<dbReference type="SMART" id="SM00028">
    <property type="entry name" value="TPR"/>
    <property type="match status" value="11"/>
</dbReference>
<feature type="domain" description="Anaphase-promoting complex subunit 5" evidence="3">
    <location>
        <begin position="853"/>
        <end position="885"/>
    </location>
</feature>
<evidence type="ECO:0008006" key="6">
    <source>
        <dbReference type="Google" id="ProtNLM"/>
    </source>
</evidence>
<dbReference type="Gene3D" id="1.25.40.10">
    <property type="entry name" value="Tetratricopeptide repeat domain"/>
    <property type="match status" value="5"/>
</dbReference>
<dbReference type="InterPro" id="IPR024983">
    <property type="entry name" value="CHAT_dom"/>
</dbReference>
<sequence>MADCRATLLMQKRFEEEGYQIVYDPPEQLCDDSLFASVGHLIGRDVEAVKRDVFGYLNNNMHGVDGHEQQGLDNQNNIGGEVLHSVLPKNILNESIVKSLANIMQRTLVIVTVDEKDKRKSIKKYEPNETTSNRSLYIGRYGSHYLALKPTMVNNIPSERVCNERQEKCSFSTPDSVRLSESARVKANHLIVQCRGYIQLKKHTAAIKKGKECIEIADQLNQPDQDLIKMEAAREVWRAYEILHQDDNAIIYQAMYDDFAQQYANSLSEDDQDNKDWSQSTNQQLNNLTNHLIGSFMIEKMKACECAKKGNYQAAILHNARAAEYIKGENKQLLMKTFRDLIDLHGALSQYHKAIQYAEKIIEVARDSDDKKWESIGYLMKGQIHCCLGDYEYNSLLALKAALRISRENNDNEMADLVSFVLKKEKGFHFYNRNNKKATMMIVHPEKAVENKFTTLETLRYWYNFHSALHQHTKAMHYAVNIIEVAKGSNDKKWESTGRMMMAHNYSCFCVGDYNSSLLAFDEALRNCNETYDIKGANIASLLIEKVRELNKLKQASNLHREHFEAIQYAETTIEVAINRNDKKLEFTGYMMKGQVHCCLLCDYDSSLLAFTEALRILEETNDNEGANHATFWIERVRALKFVLKNDKQAAIIHFKEAVGFFRGDDKSLLLETLHDLFRLHYALHQHPEAIQYAEQIIEVAKNSNDKKWGSIGYMRKGQDYSCFCVRDYDSSFLAFTEALRILEETNDNEGANHATFWIERVRALKFVLKNDKQAAIIHFKEAVGFFRGDDKSLLLETLHDLVNLHCALHQHPEAIQYAEQIIEVAKNSNDKKWESIGYMRKGQDYSCFCVRDYDSSFLAFTEALRILEETNDNEGANHATFWIERVRALKFVLKNDKQAAIIHFKEAVGFFRGDDKSLLLETLHDLVNLHCALHQHPEAIQYAEQIIEVAKNSNDKKWESDGYLMKGQDYSCFCVRDYDSSLLAFTGALRIFKESNDSKGANDASFWIERVRALNVVLKNDKQAVISHTEKALKTVGDKYLLMEFLYEFVALHLQIYQHPEVYVIEYAKKLIEEAKVIQDKKWECRGYFMKSNVYSRLCEHDSSLLALKEASRIAKENNDIETINTASFRIEKINALQCAVNEDIESAIMHSERAVEYSQDQGKSSLIDPFRELIFSYKYTEALQLAESILRLARDDINYERWEFNGYLLKGIVLINLGDHVSALSALDEALRISKKCNALESDLGEVYLHQAVSNFSLGDFETAKKCFGSYFGSSHQDIRTFIEEIMETTQFTLDDEFDHNITEQFITEFERTFNTLHIEMIARFKVYHNCLIEICQKQPLLSTLIFFNTLNFLTKLENHFGEIFFKNTWKPAMQLCFQLPGIMSLKQAADITTRILQDQKQELLSPQQSAALSSVSFIVNYLDGKFEMCEKIQKLSLEILENAVSRIAVEDHKITLCEQYVIMYKLLFKVLVKMEREKEALWVAERCRAKELKFRLLHREIEERDINYSHIESYMLDMKCAIIFYIWCFEDLFIYSIQKGKDDQGKDTAVVKMFSQKNCKTQLDSLIRRVWSQISGCSMQQQPSISRTAVNEDDEHSMVRAGPPSENDCHNFQNTDPGEDSVENPYGELYELLIQPVGDIAADKLVIIPEGSLYLLPFQALQNSTTKRYLSQDKKLRFSPSMTTLLSHQSFPKDYYARSGSLIIGNPNVDQIEGMEPLPGAQKEAEAIARIIDGVMPLIGPRATKSAVLERLFEVCIAHFACHIKLNPSAIVLSPEGSPQHGDDDDSYLIKPEDIMEKDIHARLVVLSGCDGARGKICAEGVVGIARAFLAAGASAVLVSLWRVGDFSTYEFMTIFYTNFLDWDVRRSASESLHLTINYMRAKYPHEPMKWSGFYLMGDDVTIDRESLSVLREPPVSRRREPCECDE</sequence>